<keyword evidence="2" id="KW-0175">Coiled coil</keyword>
<organism evidence="4 5">
    <name type="scientific">Pristionchus pacificus</name>
    <name type="common">Parasitic nematode worm</name>
    <dbReference type="NCBI Taxonomy" id="54126"/>
    <lineage>
        <taxon>Eukaryota</taxon>
        <taxon>Metazoa</taxon>
        <taxon>Ecdysozoa</taxon>
        <taxon>Nematoda</taxon>
        <taxon>Chromadorea</taxon>
        <taxon>Rhabditida</taxon>
        <taxon>Rhabditina</taxon>
        <taxon>Diplogasteromorpha</taxon>
        <taxon>Diplogasteroidea</taxon>
        <taxon>Neodiplogasteridae</taxon>
        <taxon>Pristionchus</taxon>
    </lineage>
</organism>
<feature type="compositionally biased region" description="Basic and acidic residues" evidence="3">
    <location>
        <begin position="163"/>
        <end position="178"/>
    </location>
</feature>
<dbReference type="GO" id="GO:0016607">
    <property type="term" value="C:nuclear speck"/>
    <property type="evidence" value="ECO:0000318"/>
    <property type="project" value="GO_Central"/>
</dbReference>
<feature type="region of interest" description="Disordered" evidence="3">
    <location>
        <begin position="133"/>
        <end position="184"/>
    </location>
</feature>
<gene>
    <name evidence="4" type="primary">WBGene00274063</name>
</gene>
<dbReference type="PANTHER" id="PTHR46176:SF1">
    <property type="entry name" value="LD21662P"/>
    <property type="match status" value="1"/>
</dbReference>
<dbReference type="OrthoDB" id="3689at2759"/>
<comment type="similarity">
    <text evidence="1">Belongs to the FAM76 family.</text>
</comment>
<evidence type="ECO:0000256" key="3">
    <source>
        <dbReference type="SAM" id="MobiDB-lite"/>
    </source>
</evidence>
<dbReference type="InterPro" id="IPR032017">
    <property type="entry name" value="FAM76"/>
</dbReference>
<reference evidence="4" key="2">
    <citation type="submission" date="2022-06" db="UniProtKB">
        <authorList>
            <consortium name="EnsemblMetazoa"/>
        </authorList>
    </citation>
    <scope>IDENTIFICATION</scope>
    <source>
        <strain evidence="4">PS312</strain>
    </source>
</reference>
<dbReference type="Pfam" id="PF16046">
    <property type="entry name" value="FAM76"/>
    <property type="match status" value="1"/>
</dbReference>
<feature type="compositionally biased region" description="Basic and acidic residues" evidence="3">
    <location>
        <begin position="338"/>
        <end position="358"/>
    </location>
</feature>
<evidence type="ECO:0000313" key="5">
    <source>
        <dbReference type="Proteomes" id="UP000005239"/>
    </source>
</evidence>
<feature type="compositionally biased region" description="Basic and acidic residues" evidence="3">
    <location>
        <begin position="292"/>
        <end position="331"/>
    </location>
</feature>
<evidence type="ECO:0000313" key="4">
    <source>
        <dbReference type="EnsemblMetazoa" id="PPA35694.1"/>
    </source>
</evidence>
<protein>
    <submittedName>
        <fullName evidence="4">Uncharacterized protein</fullName>
    </submittedName>
</protein>
<sequence>MRGRANETKFSFKVRGGKQKGRMKGSRVGKMSAIVKKCCNCRCDLPSGSSTVQCEKCQKNEAKYGKASTCKYCQLPAAFHEGKCVHCAHGERKNGPPIACAQCKLKAAFPRDQRDKMKGTTLCRMCIMQKQSAKPGTSSSSSKPSSSGVNISSTSKRRHSSTSKKDDSTAKMSKKEPEGNNDNVILVHKLKDEVESLKRELLKKDAAMIEKDKKIASLSADLMSSEKRSREQVARITKNHKEEIEMLHNQHKQTTRQMSQQLSEMNRSTRKERNPLPAMPLTSFHPTNGAKIKAEKEKIEKEKERVKEEEKALKEKAKEEKESSSSPKEEVKIEEEEKIVKKEEEEVKKEKEEEKKIEDEGEDEDEFLDKELKIEEIKEQITA</sequence>
<feature type="compositionally biased region" description="Low complexity" evidence="3">
    <location>
        <begin position="138"/>
        <end position="154"/>
    </location>
</feature>
<keyword evidence="5" id="KW-1185">Reference proteome</keyword>
<accession>A0A2A6BLD8</accession>
<dbReference type="Proteomes" id="UP000005239">
    <property type="component" value="Unassembled WGS sequence"/>
</dbReference>
<name>A0A2A6BLD8_PRIPA</name>
<dbReference type="PANTHER" id="PTHR46176">
    <property type="entry name" value="LD21662P"/>
    <property type="match status" value="1"/>
</dbReference>
<reference evidence="5" key="1">
    <citation type="journal article" date="2008" name="Nat. Genet.">
        <title>The Pristionchus pacificus genome provides a unique perspective on nematode lifestyle and parasitism.</title>
        <authorList>
            <person name="Dieterich C."/>
            <person name="Clifton S.W."/>
            <person name="Schuster L.N."/>
            <person name="Chinwalla A."/>
            <person name="Delehaunty K."/>
            <person name="Dinkelacker I."/>
            <person name="Fulton L."/>
            <person name="Fulton R."/>
            <person name="Godfrey J."/>
            <person name="Minx P."/>
            <person name="Mitreva M."/>
            <person name="Roeseler W."/>
            <person name="Tian H."/>
            <person name="Witte H."/>
            <person name="Yang S.P."/>
            <person name="Wilson R.K."/>
            <person name="Sommer R.J."/>
        </authorList>
    </citation>
    <scope>NUCLEOTIDE SEQUENCE [LARGE SCALE GENOMIC DNA]</scope>
    <source>
        <strain evidence="5">PS312</strain>
    </source>
</reference>
<feature type="region of interest" description="Disordered" evidence="3">
    <location>
        <begin position="248"/>
        <end position="371"/>
    </location>
</feature>
<proteinExistence type="inferred from homology"/>
<evidence type="ECO:0000256" key="1">
    <source>
        <dbReference type="ARBA" id="ARBA00009097"/>
    </source>
</evidence>
<accession>A0A8R1UM51</accession>
<dbReference type="EnsemblMetazoa" id="PPA35694.1">
    <property type="protein sequence ID" value="PPA35694.1"/>
    <property type="gene ID" value="WBGene00274063"/>
</dbReference>
<feature type="compositionally biased region" description="Acidic residues" evidence="3">
    <location>
        <begin position="359"/>
        <end position="368"/>
    </location>
</feature>
<feature type="compositionally biased region" description="Polar residues" evidence="3">
    <location>
        <begin position="255"/>
        <end position="266"/>
    </location>
</feature>
<dbReference type="AlphaFoldDB" id="A0A2A6BLD8"/>
<evidence type="ECO:0000256" key="2">
    <source>
        <dbReference type="ARBA" id="ARBA00023054"/>
    </source>
</evidence>